<evidence type="ECO:0000313" key="4">
    <source>
        <dbReference type="Proteomes" id="UP001085076"/>
    </source>
</evidence>
<comment type="caution">
    <text evidence="3">The sequence shown here is derived from an EMBL/GenBank/DDBJ whole genome shotgun (WGS) entry which is preliminary data.</text>
</comment>
<dbReference type="Pfam" id="PF02893">
    <property type="entry name" value="GRAM"/>
    <property type="match status" value="1"/>
</dbReference>
<dbReference type="AlphaFoldDB" id="A0A9D5C5S6"/>
<proteinExistence type="inferred from homology"/>
<sequence>MKNANSGQVIGFPVGSVSYAAEQLVEAPAPEIDVVLGCNVCNSHGSSHLKKNTLDLVIKHIIKLSKRADSYAKGIRDHVSLGPKISETVKGKLRLGTRILQARGLERVFRKSFDVGEDEKLLKAFQCYLSTSAGPIAGLLYISTEKIAFHSDMSLRFTSPKGNVLKSPYKVLIPLGRIKRANLSENGSRPNQKFIQIVTVDEFEFWFMGFLSYQRSFKYLQQATSNAQMSL</sequence>
<name>A0A9D5C5S6_9LILI</name>
<dbReference type="InterPro" id="IPR011993">
    <property type="entry name" value="PH-like_dom_sf"/>
</dbReference>
<dbReference type="InterPro" id="IPR037848">
    <property type="entry name" value="GEM-like"/>
</dbReference>
<evidence type="ECO:0000313" key="3">
    <source>
        <dbReference type="EMBL" id="KAJ0966863.1"/>
    </source>
</evidence>
<dbReference type="Proteomes" id="UP001085076">
    <property type="component" value="Miscellaneous, Linkage group lg07"/>
</dbReference>
<evidence type="ECO:0000259" key="2">
    <source>
        <dbReference type="SMART" id="SM00568"/>
    </source>
</evidence>
<organism evidence="3 4">
    <name type="scientific">Dioscorea zingiberensis</name>
    <dbReference type="NCBI Taxonomy" id="325984"/>
    <lineage>
        <taxon>Eukaryota</taxon>
        <taxon>Viridiplantae</taxon>
        <taxon>Streptophyta</taxon>
        <taxon>Embryophyta</taxon>
        <taxon>Tracheophyta</taxon>
        <taxon>Spermatophyta</taxon>
        <taxon>Magnoliopsida</taxon>
        <taxon>Liliopsida</taxon>
        <taxon>Dioscoreales</taxon>
        <taxon>Dioscoreaceae</taxon>
        <taxon>Dioscorea</taxon>
    </lineage>
</organism>
<accession>A0A9D5C5S6</accession>
<evidence type="ECO:0000256" key="1">
    <source>
        <dbReference type="ARBA" id="ARBA00009414"/>
    </source>
</evidence>
<dbReference type="SMART" id="SM00568">
    <property type="entry name" value="GRAM"/>
    <property type="match status" value="1"/>
</dbReference>
<feature type="domain" description="GRAM" evidence="2">
    <location>
        <begin position="107"/>
        <end position="185"/>
    </location>
</feature>
<dbReference type="EMBL" id="JAGGNH010000007">
    <property type="protein sequence ID" value="KAJ0966863.1"/>
    <property type="molecule type" value="Genomic_DNA"/>
</dbReference>
<dbReference type="Gene3D" id="2.30.29.30">
    <property type="entry name" value="Pleckstrin-homology domain (PH domain)/Phosphotyrosine-binding domain (PTB)"/>
    <property type="match status" value="1"/>
</dbReference>
<keyword evidence="4" id="KW-1185">Reference proteome</keyword>
<comment type="similarity">
    <text evidence="1">Belongs to the GEM family.</text>
</comment>
<reference evidence="3" key="1">
    <citation type="submission" date="2021-03" db="EMBL/GenBank/DDBJ databases">
        <authorList>
            <person name="Li Z."/>
            <person name="Yang C."/>
        </authorList>
    </citation>
    <scope>NUCLEOTIDE SEQUENCE</scope>
    <source>
        <strain evidence="3">Dzin_1.0</strain>
        <tissue evidence="3">Leaf</tissue>
    </source>
</reference>
<dbReference type="PANTHER" id="PTHR31969">
    <property type="entry name" value="GEM-LIKE PROTEIN 2"/>
    <property type="match status" value="1"/>
</dbReference>
<protein>
    <recommendedName>
        <fullName evidence="2">GRAM domain-containing protein</fullName>
    </recommendedName>
</protein>
<dbReference type="OrthoDB" id="1736712at2759"/>
<dbReference type="InterPro" id="IPR004182">
    <property type="entry name" value="GRAM"/>
</dbReference>
<gene>
    <name evidence="3" type="ORF">J5N97_023780</name>
</gene>
<reference evidence="3" key="2">
    <citation type="journal article" date="2022" name="Hortic Res">
        <title>The genome of Dioscorea zingiberensis sheds light on the biosynthesis, origin and evolution of the medicinally important diosgenin saponins.</title>
        <authorList>
            <person name="Li Y."/>
            <person name="Tan C."/>
            <person name="Li Z."/>
            <person name="Guo J."/>
            <person name="Li S."/>
            <person name="Chen X."/>
            <person name="Wang C."/>
            <person name="Dai X."/>
            <person name="Yang H."/>
            <person name="Song W."/>
            <person name="Hou L."/>
            <person name="Xu J."/>
            <person name="Tong Z."/>
            <person name="Xu A."/>
            <person name="Yuan X."/>
            <person name="Wang W."/>
            <person name="Yang Q."/>
            <person name="Chen L."/>
            <person name="Sun Z."/>
            <person name="Wang K."/>
            <person name="Pan B."/>
            <person name="Chen J."/>
            <person name="Bao Y."/>
            <person name="Liu F."/>
            <person name="Qi X."/>
            <person name="Gang D.R."/>
            <person name="Wen J."/>
            <person name="Li J."/>
        </authorList>
    </citation>
    <scope>NUCLEOTIDE SEQUENCE</scope>
    <source>
        <strain evidence="3">Dzin_1.0</strain>
    </source>
</reference>